<sequence length="115" mass="13819">MDGMVQVLKEAAKTNGGQKEEKEKRKKWRCDVMMMMMTMMNGEEEDHNAAYDQFASSNRDIDICTRKWFTKKDEEEQMNEYERMNEKTDENERMNEPIEKRMEYELPRGLMVGVM</sequence>
<protein>
    <submittedName>
        <fullName evidence="2 4">Uncharacterized protein</fullName>
    </submittedName>
</protein>
<evidence type="ECO:0000256" key="1">
    <source>
        <dbReference type="SAM" id="MobiDB-lite"/>
    </source>
</evidence>
<proteinExistence type="predicted"/>
<reference evidence="2 3" key="2">
    <citation type="submission" date="2018-11" db="EMBL/GenBank/DDBJ databases">
        <authorList>
            <consortium name="Pathogen Informatics"/>
        </authorList>
    </citation>
    <scope>NUCLEOTIDE SEQUENCE [LARGE SCALE GENOMIC DNA]</scope>
</reference>
<dbReference type="AlphaFoldDB" id="A0A0N4YCR1"/>
<evidence type="ECO:0000313" key="2">
    <source>
        <dbReference type="EMBL" id="VDL77937.1"/>
    </source>
</evidence>
<dbReference type="WBParaSite" id="NBR_0001434701-mRNA-1">
    <property type="protein sequence ID" value="NBR_0001434701-mRNA-1"/>
    <property type="gene ID" value="NBR_0001434701"/>
</dbReference>
<organism evidence="4">
    <name type="scientific">Nippostrongylus brasiliensis</name>
    <name type="common">Rat hookworm</name>
    <dbReference type="NCBI Taxonomy" id="27835"/>
    <lineage>
        <taxon>Eukaryota</taxon>
        <taxon>Metazoa</taxon>
        <taxon>Ecdysozoa</taxon>
        <taxon>Nematoda</taxon>
        <taxon>Chromadorea</taxon>
        <taxon>Rhabditida</taxon>
        <taxon>Rhabditina</taxon>
        <taxon>Rhabditomorpha</taxon>
        <taxon>Strongyloidea</taxon>
        <taxon>Heligmosomidae</taxon>
        <taxon>Nippostrongylus</taxon>
    </lineage>
</organism>
<dbReference type="Proteomes" id="UP000271162">
    <property type="component" value="Unassembled WGS sequence"/>
</dbReference>
<name>A0A0N4YCR1_NIPBR</name>
<dbReference type="EMBL" id="UYSL01021328">
    <property type="protein sequence ID" value="VDL77937.1"/>
    <property type="molecule type" value="Genomic_DNA"/>
</dbReference>
<evidence type="ECO:0000313" key="3">
    <source>
        <dbReference type="Proteomes" id="UP000271162"/>
    </source>
</evidence>
<reference evidence="4" key="1">
    <citation type="submission" date="2017-02" db="UniProtKB">
        <authorList>
            <consortium name="WormBaseParasite"/>
        </authorList>
    </citation>
    <scope>IDENTIFICATION</scope>
</reference>
<accession>A0A0N4YCR1</accession>
<feature type="region of interest" description="Disordered" evidence="1">
    <location>
        <begin position="79"/>
        <end position="100"/>
    </location>
</feature>
<keyword evidence="3" id="KW-1185">Reference proteome</keyword>
<evidence type="ECO:0000313" key="4">
    <source>
        <dbReference type="WBParaSite" id="NBR_0001434701-mRNA-1"/>
    </source>
</evidence>
<feature type="region of interest" description="Disordered" evidence="1">
    <location>
        <begin position="1"/>
        <end position="26"/>
    </location>
</feature>
<gene>
    <name evidence="2" type="ORF">NBR_LOCUS14348</name>
</gene>